<keyword evidence="7" id="KW-0508">mRNA splicing</keyword>
<dbReference type="InterPro" id="IPR057027">
    <property type="entry name" value="TPR_mt"/>
</dbReference>
<dbReference type="InterPro" id="IPR002885">
    <property type="entry name" value="PPR_rpt"/>
</dbReference>
<comment type="subunit">
    <text evidence="10">Component of the heptameric LSM1-LSM7 complex, which consists of LSM1, LSM2, LSM3, LSM4, LSM5, LSM6 and LSM7. Component of the heptameric LSM2-LSM8 complex, which consists of LSM2, LSM3, LSM4, LSM5, LSM6, LSM7 and LSM8. The LSm subunits form a seven-membered ring structure with a doughnut shape.</text>
</comment>
<feature type="compositionally biased region" description="Basic and acidic residues" evidence="12">
    <location>
        <begin position="638"/>
        <end position="653"/>
    </location>
</feature>
<dbReference type="CDD" id="cd01723">
    <property type="entry name" value="LSm4"/>
    <property type="match status" value="1"/>
</dbReference>
<dbReference type="Pfam" id="PF01423">
    <property type="entry name" value="LSM"/>
    <property type="match status" value="1"/>
</dbReference>
<gene>
    <name evidence="14" type="ORF">BJX67DRAFT_376500</name>
</gene>
<dbReference type="SUPFAM" id="SSF50182">
    <property type="entry name" value="Sm-like ribonucleoproteins"/>
    <property type="match status" value="1"/>
</dbReference>
<feature type="repeat" description="PPR" evidence="11">
    <location>
        <begin position="518"/>
        <end position="552"/>
    </location>
</feature>
<dbReference type="Gene3D" id="1.25.40.10">
    <property type="entry name" value="Tetratricopeptide repeat domain"/>
    <property type="match status" value="2"/>
</dbReference>
<comment type="subcellular location">
    <subcellularLocation>
        <location evidence="1">Nucleus</location>
    </subcellularLocation>
</comment>
<evidence type="ECO:0000256" key="9">
    <source>
        <dbReference type="ARBA" id="ARBA00023274"/>
    </source>
</evidence>
<dbReference type="EMBL" id="JBFXLQ010000001">
    <property type="protein sequence ID" value="KAL2872706.1"/>
    <property type="molecule type" value="Genomic_DNA"/>
</dbReference>
<dbReference type="PROSITE" id="PS52002">
    <property type="entry name" value="SM"/>
    <property type="match status" value="1"/>
</dbReference>
<protein>
    <recommendedName>
        <fullName evidence="13">Sm domain-containing protein</fullName>
    </recommendedName>
</protein>
<keyword evidence="15" id="KW-1185">Reference proteome</keyword>
<evidence type="ECO:0000256" key="2">
    <source>
        <dbReference type="ARBA" id="ARBA00006850"/>
    </source>
</evidence>
<evidence type="ECO:0000313" key="15">
    <source>
        <dbReference type="Proteomes" id="UP001610432"/>
    </source>
</evidence>
<keyword evidence="9" id="KW-0687">Ribonucleoprotein</keyword>
<dbReference type="InterPro" id="IPR047575">
    <property type="entry name" value="Sm"/>
</dbReference>
<accession>A0ABR4M7Y9</accession>
<keyword evidence="4" id="KW-0747">Spliceosome</keyword>
<organism evidence="14 15">
    <name type="scientific">Aspergillus lucknowensis</name>
    <dbReference type="NCBI Taxonomy" id="176173"/>
    <lineage>
        <taxon>Eukaryota</taxon>
        <taxon>Fungi</taxon>
        <taxon>Dikarya</taxon>
        <taxon>Ascomycota</taxon>
        <taxon>Pezizomycotina</taxon>
        <taxon>Eurotiomycetes</taxon>
        <taxon>Eurotiomycetidae</taxon>
        <taxon>Eurotiales</taxon>
        <taxon>Aspergillaceae</taxon>
        <taxon>Aspergillus</taxon>
        <taxon>Aspergillus subgen. Nidulantes</taxon>
    </lineage>
</organism>
<evidence type="ECO:0000256" key="6">
    <source>
        <dbReference type="ARBA" id="ARBA00022884"/>
    </source>
</evidence>
<evidence type="ECO:0000256" key="12">
    <source>
        <dbReference type="SAM" id="MobiDB-lite"/>
    </source>
</evidence>
<keyword evidence="8" id="KW-0539">Nucleus</keyword>
<evidence type="ECO:0000256" key="5">
    <source>
        <dbReference type="ARBA" id="ARBA00022737"/>
    </source>
</evidence>
<keyword evidence="6" id="KW-0694">RNA-binding</keyword>
<dbReference type="InterPro" id="IPR010920">
    <property type="entry name" value="LSM_dom_sf"/>
</dbReference>
<dbReference type="InterPro" id="IPR034101">
    <property type="entry name" value="Lsm4"/>
</dbReference>
<keyword evidence="3" id="KW-0507">mRNA processing</keyword>
<dbReference type="GeneID" id="98146961"/>
<name>A0ABR4M7Y9_9EURO</name>
<dbReference type="InterPro" id="IPR001163">
    <property type="entry name" value="Sm_dom_euk/arc"/>
</dbReference>
<feature type="compositionally biased region" description="Basic and acidic residues" evidence="12">
    <location>
        <begin position="99"/>
        <end position="118"/>
    </location>
</feature>
<feature type="region of interest" description="Disordered" evidence="12">
    <location>
        <begin position="621"/>
        <end position="666"/>
    </location>
</feature>
<dbReference type="RefSeq" id="XP_070891684.1">
    <property type="nucleotide sequence ID" value="XM_071031889.1"/>
</dbReference>
<evidence type="ECO:0000256" key="11">
    <source>
        <dbReference type="PROSITE-ProRule" id="PRU00708"/>
    </source>
</evidence>
<evidence type="ECO:0000259" key="13">
    <source>
        <dbReference type="PROSITE" id="PS52002"/>
    </source>
</evidence>
<dbReference type="PROSITE" id="PS51375">
    <property type="entry name" value="PPR"/>
    <property type="match status" value="1"/>
</dbReference>
<dbReference type="InterPro" id="IPR011990">
    <property type="entry name" value="TPR-like_helical_dom_sf"/>
</dbReference>
<sequence length="666" mass="75490">MVRNPAKLPLGLLTAAQGHPMLVELKNGETLNGHLANCDNWMNLILKEVVQTSPEGDRFFRLPEVYIRGNNIKYLRIPEEIIEMVKEQQQNQPQNRNRGPREDETGKENERPALKDGNARTSLGNEQLGSKSTSGSVKEKKRSGTAGVPMHLLSMSRPKLEATLHRIAEYSARMHAALQILRLLIRDRKARPKTRHYKWLIQCNSDPERGSPILVRQLLSEMQEYNIPIDSGTFHAALQPIAVHPDYTLRQDLLRAMRDRWLPLSPDGWHYVVAGLIREHQFELALDHIAHMERKDIRVKAWLCSLLIYHLCEVKEFDQICQILRARLEQGHTMTSKLWAHVLDMATAARHYSTTRFVWERAVELGLIHPDREVCIRVLKTATKAGDAKLGNSVLHFLSNNGIALEVGNYKIWMKMHLISNNLPAAIDVLCEVERAGHALEPHITRLILRKCIKEKIHPRELWAILKELKSAGRDIPLACARIVFELCEEGVRSDPFQVDDGIAFYKELYTLCSQPSDTATFNVLIRMCGIVQNAEYALFLLKEMAGLGVMPDADTYGYLIVLCLECGNSNSAYLYLQDMLEQGFHLNHLARFKIQEFCRHSGDEFAAKLLAHPEIRTQVTPGSMKEGVVTPATEGHGGNREPTETQKTKRDASPPGNPGSEERAE</sequence>
<evidence type="ECO:0000256" key="10">
    <source>
        <dbReference type="ARBA" id="ARBA00025892"/>
    </source>
</evidence>
<feature type="region of interest" description="Disordered" evidence="12">
    <location>
        <begin position="87"/>
        <end position="148"/>
    </location>
</feature>
<feature type="domain" description="Sm" evidence="13">
    <location>
        <begin position="8"/>
        <end position="81"/>
    </location>
</feature>
<keyword evidence="5" id="KW-0677">Repeat</keyword>
<evidence type="ECO:0000256" key="8">
    <source>
        <dbReference type="ARBA" id="ARBA00023242"/>
    </source>
</evidence>
<evidence type="ECO:0000313" key="14">
    <source>
        <dbReference type="EMBL" id="KAL2872706.1"/>
    </source>
</evidence>
<evidence type="ECO:0000256" key="1">
    <source>
        <dbReference type="ARBA" id="ARBA00004123"/>
    </source>
</evidence>
<evidence type="ECO:0000256" key="4">
    <source>
        <dbReference type="ARBA" id="ARBA00022728"/>
    </source>
</evidence>
<dbReference type="SMART" id="SM00651">
    <property type="entry name" value="Sm"/>
    <property type="match status" value="1"/>
</dbReference>
<dbReference type="PANTHER" id="PTHR23338">
    <property type="entry name" value="SMALL NUCLEAR RIBONUCLEOPROTEIN SM"/>
    <property type="match status" value="1"/>
</dbReference>
<evidence type="ECO:0000256" key="3">
    <source>
        <dbReference type="ARBA" id="ARBA00022664"/>
    </source>
</evidence>
<dbReference type="InterPro" id="IPR027141">
    <property type="entry name" value="LSm4/Sm_D1/D3"/>
</dbReference>
<proteinExistence type="inferred from homology"/>
<reference evidence="14 15" key="1">
    <citation type="submission" date="2024-07" db="EMBL/GenBank/DDBJ databases">
        <title>Section-level genome sequencing and comparative genomics of Aspergillus sections Usti and Cavernicolus.</title>
        <authorList>
            <consortium name="Lawrence Berkeley National Laboratory"/>
            <person name="Nybo J.L."/>
            <person name="Vesth T.C."/>
            <person name="Theobald S."/>
            <person name="Frisvad J.C."/>
            <person name="Larsen T.O."/>
            <person name="Kjaerboelling I."/>
            <person name="Rothschild-Mancinelli K."/>
            <person name="Lyhne E.K."/>
            <person name="Kogle M.E."/>
            <person name="Barry K."/>
            <person name="Clum A."/>
            <person name="Na H."/>
            <person name="Ledsgaard L."/>
            <person name="Lin J."/>
            <person name="Lipzen A."/>
            <person name="Kuo A."/>
            <person name="Riley R."/>
            <person name="Mondo S."/>
            <person name="Labutti K."/>
            <person name="Haridas S."/>
            <person name="Pangalinan J."/>
            <person name="Salamov A.A."/>
            <person name="Simmons B.A."/>
            <person name="Magnuson J.K."/>
            <person name="Chen J."/>
            <person name="Drula E."/>
            <person name="Henrissat B."/>
            <person name="Wiebenga A."/>
            <person name="Lubbers R.J."/>
            <person name="Gomes A.C."/>
            <person name="Macurrencykelacurrency M.R."/>
            <person name="Stajich J."/>
            <person name="Grigoriev I.V."/>
            <person name="Mortensen U.H."/>
            <person name="De Vries R.P."/>
            <person name="Baker S.E."/>
            <person name="Andersen M.R."/>
        </authorList>
    </citation>
    <scope>NUCLEOTIDE SEQUENCE [LARGE SCALE GENOMIC DNA]</scope>
    <source>
        <strain evidence="14 15">CBS 449.75</strain>
    </source>
</reference>
<evidence type="ECO:0000256" key="7">
    <source>
        <dbReference type="ARBA" id="ARBA00023187"/>
    </source>
</evidence>
<dbReference type="Pfam" id="PF13812">
    <property type="entry name" value="PPR_3"/>
    <property type="match status" value="1"/>
</dbReference>
<comment type="caution">
    <text evidence="14">The sequence shown here is derived from an EMBL/GenBank/DDBJ whole genome shotgun (WGS) entry which is preliminary data.</text>
</comment>
<feature type="compositionally biased region" description="Low complexity" evidence="12">
    <location>
        <begin position="88"/>
        <end position="97"/>
    </location>
</feature>
<dbReference type="Gene3D" id="2.30.30.100">
    <property type="match status" value="1"/>
</dbReference>
<dbReference type="Pfam" id="PF23276">
    <property type="entry name" value="TPR_24"/>
    <property type="match status" value="1"/>
</dbReference>
<comment type="similarity">
    <text evidence="2">Belongs to the snRNP Sm proteins family.</text>
</comment>
<feature type="compositionally biased region" description="Polar residues" evidence="12">
    <location>
        <begin position="119"/>
        <end position="136"/>
    </location>
</feature>
<dbReference type="Proteomes" id="UP001610432">
    <property type="component" value="Unassembled WGS sequence"/>
</dbReference>